<accession>A0ABW0MBY7</accession>
<organism evidence="3 4">
    <name type="scientific">Paraherbaspirillum soli</name>
    <dbReference type="NCBI Taxonomy" id="631222"/>
    <lineage>
        <taxon>Bacteria</taxon>
        <taxon>Pseudomonadati</taxon>
        <taxon>Pseudomonadota</taxon>
        <taxon>Betaproteobacteria</taxon>
        <taxon>Burkholderiales</taxon>
        <taxon>Oxalobacteraceae</taxon>
        <taxon>Paraherbaspirillum</taxon>
    </lineage>
</organism>
<dbReference type="Pfam" id="PF08021">
    <property type="entry name" value="FAD_binding_9"/>
    <property type="match status" value="1"/>
</dbReference>
<dbReference type="PROSITE" id="PS51384">
    <property type="entry name" value="FAD_FR"/>
    <property type="match status" value="1"/>
</dbReference>
<gene>
    <name evidence="3" type="ORF">ACFPM8_15745</name>
</gene>
<dbReference type="Gene3D" id="3.40.50.80">
    <property type="entry name" value="Nucleotide-binding domain of ferredoxin-NADP reductase (FNR) module"/>
    <property type="match status" value="1"/>
</dbReference>
<name>A0ABW0MBY7_9BURK</name>
<keyword evidence="4" id="KW-1185">Reference proteome</keyword>
<dbReference type="RefSeq" id="WP_378998660.1">
    <property type="nucleotide sequence ID" value="NZ_JBHSMT010000026.1"/>
</dbReference>
<evidence type="ECO:0000313" key="4">
    <source>
        <dbReference type="Proteomes" id="UP001596045"/>
    </source>
</evidence>
<comment type="caution">
    <text evidence="3">The sequence shown here is derived from an EMBL/GenBank/DDBJ whole genome shotgun (WGS) entry which is preliminary data.</text>
</comment>
<dbReference type="EMBL" id="JBHSMT010000026">
    <property type="protein sequence ID" value="MFC5475413.1"/>
    <property type="molecule type" value="Genomic_DNA"/>
</dbReference>
<dbReference type="SUPFAM" id="SSF63380">
    <property type="entry name" value="Riboflavin synthase domain-like"/>
    <property type="match status" value="1"/>
</dbReference>
<dbReference type="Proteomes" id="UP001596045">
    <property type="component" value="Unassembled WGS sequence"/>
</dbReference>
<feature type="domain" description="FAD-binding FR-type" evidence="2">
    <location>
        <begin position="9"/>
        <end position="134"/>
    </location>
</feature>
<dbReference type="PANTHER" id="PTHR30157:SF0">
    <property type="entry name" value="NADPH-DEPENDENT FERRIC-CHELATE REDUCTASE"/>
    <property type="match status" value="1"/>
</dbReference>
<dbReference type="Pfam" id="PF04954">
    <property type="entry name" value="SIP"/>
    <property type="match status" value="1"/>
</dbReference>
<evidence type="ECO:0000313" key="3">
    <source>
        <dbReference type="EMBL" id="MFC5475413.1"/>
    </source>
</evidence>
<dbReference type="InterPro" id="IPR039261">
    <property type="entry name" value="FNR_nucleotide-bd"/>
</dbReference>
<evidence type="ECO:0000259" key="2">
    <source>
        <dbReference type="PROSITE" id="PS51384"/>
    </source>
</evidence>
<sequence>MSKAPTPRTPPRLLRVRRTRQMTPHMRRITLAGEALAGFPTDSDGGHIKLLLPRPGQVEPVLPTLGPDGPIWPPDDIRPIARTYTVGRYDPVAGELDIDFVLHGDNGPASSWALHAEPGAAVGIAGPGGPPRFVQDADYYLLLGDPSAFAVLAAVLAALPDDARGDALIEVPDRSEIQSLRHPPGINLRWLSRDGARAGDSTLLLDAVRRLTWPAAALSVTLAGESTQVVALREYLLTERAVPRRAMYAVPYWKDEHTEEAYHAERHRIMDAFELDQDSVSTAEETVS</sequence>
<evidence type="ECO:0000256" key="1">
    <source>
        <dbReference type="ARBA" id="ARBA00035644"/>
    </source>
</evidence>
<dbReference type="InterPro" id="IPR007037">
    <property type="entry name" value="SIP_rossman_dom"/>
</dbReference>
<protein>
    <submittedName>
        <fullName evidence="3">Siderophore-interacting protein</fullName>
    </submittedName>
</protein>
<reference evidence="4" key="1">
    <citation type="journal article" date="2019" name="Int. J. Syst. Evol. Microbiol.">
        <title>The Global Catalogue of Microorganisms (GCM) 10K type strain sequencing project: providing services to taxonomists for standard genome sequencing and annotation.</title>
        <authorList>
            <consortium name="The Broad Institute Genomics Platform"/>
            <consortium name="The Broad Institute Genome Sequencing Center for Infectious Disease"/>
            <person name="Wu L."/>
            <person name="Ma J."/>
        </authorList>
    </citation>
    <scope>NUCLEOTIDE SEQUENCE [LARGE SCALE GENOMIC DNA]</scope>
    <source>
        <strain evidence="4">JCM 17066</strain>
    </source>
</reference>
<dbReference type="Gene3D" id="2.40.30.10">
    <property type="entry name" value="Translation factors"/>
    <property type="match status" value="1"/>
</dbReference>
<dbReference type="InterPro" id="IPR017927">
    <property type="entry name" value="FAD-bd_FR_type"/>
</dbReference>
<dbReference type="InterPro" id="IPR013113">
    <property type="entry name" value="SIP_FAD-bd"/>
</dbReference>
<dbReference type="CDD" id="cd06193">
    <property type="entry name" value="siderophore_interacting"/>
    <property type="match status" value="1"/>
</dbReference>
<comment type="similarity">
    <text evidence="1">Belongs to the SIP oxidoreductase family.</text>
</comment>
<dbReference type="InterPro" id="IPR017938">
    <property type="entry name" value="Riboflavin_synthase-like_b-brl"/>
</dbReference>
<dbReference type="PANTHER" id="PTHR30157">
    <property type="entry name" value="FERRIC REDUCTASE, NADPH-DEPENDENT"/>
    <property type="match status" value="1"/>
</dbReference>
<proteinExistence type="inferred from homology"/>
<dbReference type="InterPro" id="IPR039374">
    <property type="entry name" value="SIP_fam"/>
</dbReference>